<dbReference type="EMBL" id="JADWDJ010000017">
    <property type="protein sequence ID" value="KAG5267730.1"/>
    <property type="molecule type" value="Genomic_DNA"/>
</dbReference>
<keyword evidence="3 5" id="KW-0472">Membrane</keyword>
<evidence type="ECO:0000259" key="6">
    <source>
        <dbReference type="PROSITE" id="PS50835"/>
    </source>
</evidence>
<dbReference type="PANTHER" id="PTHR12080:SF134">
    <property type="entry name" value="CD48 ANTIGEN"/>
    <property type="match status" value="1"/>
</dbReference>
<dbReference type="Gene3D" id="2.60.40.10">
    <property type="entry name" value="Immunoglobulins"/>
    <property type="match status" value="4"/>
</dbReference>
<keyword evidence="2" id="KW-0732">Signal</keyword>
<keyword evidence="4" id="KW-0325">Glycoprotein</keyword>
<dbReference type="InterPro" id="IPR013783">
    <property type="entry name" value="Ig-like_fold"/>
</dbReference>
<evidence type="ECO:0000256" key="3">
    <source>
        <dbReference type="ARBA" id="ARBA00023136"/>
    </source>
</evidence>
<reference evidence="7 8" key="1">
    <citation type="submission" date="2020-10" db="EMBL/GenBank/DDBJ databases">
        <title>Chromosome-scale genome assembly of the Allis shad, Alosa alosa.</title>
        <authorList>
            <person name="Margot Z."/>
            <person name="Christophe K."/>
            <person name="Cabau C."/>
            <person name="Louis A."/>
            <person name="Berthelot C."/>
            <person name="Parey E."/>
            <person name="Roest Crollius H."/>
            <person name="Montfort J."/>
            <person name="Robinson-Rechavi M."/>
            <person name="Bucao C."/>
            <person name="Bouchez O."/>
            <person name="Gislard M."/>
            <person name="Lluch J."/>
            <person name="Milhes M."/>
            <person name="Lampietro C."/>
            <person name="Lopez Roques C."/>
            <person name="Donnadieu C."/>
            <person name="Braasch I."/>
            <person name="Desvignes T."/>
            <person name="Postlethwait J."/>
            <person name="Bobe J."/>
            <person name="Guiguen Y."/>
        </authorList>
    </citation>
    <scope>NUCLEOTIDE SEQUENCE [LARGE SCALE GENOMIC DNA]</scope>
    <source>
        <strain evidence="7">M-15738</strain>
        <tissue evidence="7">Blood</tissue>
    </source>
</reference>
<keyword evidence="8" id="KW-1185">Reference proteome</keyword>
<feature type="transmembrane region" description="Helical" evidence="5">
    <location>
        <begin position="349"/>
        <end position="371"/>
    </location>
</feature>
<feature type="domain" description="Ig-like" evidence="6">
    <location>
        <begin position="22"/>
        <end position="86"/>
    </location>
</feature>
<dbReference type="Proteomes" id="UP000823561">
    <property type="component" value="Chromosome 17"/>
</dbReference>
<protein>
    <recommendedName>
        <fullName evidence="6">Ig-like domain-containing protein</fullName>
    </recommendedName>
</protein>
<evidence type="ECO:0000256" key="1">
    <source>
        <dbReference type="ARBA" id="ARBA00004370"/>
    </source>
</evidence>
<evidence type="ECO:0000313" key="8">
    <source>
        <dbReference type="Proteomes" id="UP000823561"/>
    </source>
</evidence>
<comment type="subcellular location">
    <subcellularLocation>
        <location evidence="1">Membrane</location>
    </subcellularLocation>
</comment>
<gene>
    <name evidence="7" type="ORF">AALO_G00225010</name>
</gene>
<comment type="caution">
    <text evidence="7">The sequence shown here is derived from an EMBL/GenBank/DDBJ whole genome shotgun (WGS) entry which is preliminary data.</text>
</comment>
<evidence type="ECO:0000256" key="4">
    <source>
        <dbReference type="ARBA" id="ARBA00023180"/>
    </source>
</evidence>
<evidence type="ECO:0000256" key="5">
    <source>
        <dbReference type="SAM" id="Phobius"/>
    </source>
</evidence>
<keyword evidence="5" id="KW-0812">Transmembrane</keyword>
<dbReference type="SUPFAM" id="SSF48726">
    <property type="entry name" value="Immunoglobulin"/>
    <property type="match status" value="4"/>
</dbReference>
<accession>A0AAV6FYU1</accession>
<evidence type="ECO:0000256" key="2">
    <source>
        <dbReference type="ARBA" id="ARBA00022729"/>
    </source>
</evidence>
<dbReference type="PROSITE" id="PS50835">
    <property type="entry name" value="IG_LIKE"/>
    <property type="match status" value="3"/>
</dbReference>
<name>A0AAV6FYU1_9TELE</name>
<dbReference type="AlphaFoldDB" id="A0AAV6FYU1"/>
<organism evidence="7 8">
    <name type="scientific">Alosa alosa</name>
    <name type="common">allis shad</name>
    <dbReference type="NCBI Taxonomy" id="278164"/>
    <lineage>
        <taxon>Eukaryota</taxon>
        <taxon>Metazoa</taxon>
        <taxon>Chordata</taxon>
        <taxon>Craniata</taxon>
        <taxon>Vertebrata</taxon>
        <taxon>Euteleostomi</taxon>
        <taxon>Actinopterygii</taxon>
        <taxon>Neopterygii</taxon>
        <taxon>Teleostei</taxon>
        <taxon>Clupei</taxon>
        <taxon>Clupeiformes</taxon>
        <taxon>Clupeoidei</taxon>
        <taxon>Clupeidae</taxon>
        <taxon>Alosa</taxon>
    </lineage>
</organism>
<dbReference type="InterPro" id="IPR007110">
    <property type="entry name" value="Ig-like_dom"/>
</dbReference>
<feature type="domain" description="Ig-like" evidence="6">
    <location>
        <begin position="276"/>
        <end position="339"/>
    </location>
</feature>
<dbReference type="InterPro" id="IPR015631">
    <property type="entry name" value="CD2/SLAM_rcpt"/>
</dbReference>
<dbReference type="PANTHER" id="PTHR12080">
    <property type="entry name" value="SIGNALING LYMPHOCYTIC ACTIVATION MOLECULE"/>
    <property type="match status" value="1"/>
</dbReference>
<proteinExistence type="predicted"/>
<dbReference type="GO" id="GO:0016020">
    <property type="term" value="C:membrane"/>
    <property type="evidence" value="ECO:0007669"/>
    <property type="project" value="UniProtKB-SubCell"/>
</dbReference>
<evidence type="ECO:0000313" key="7">
    <source>
        <dbReference type="EMBL" id="KAG5267730.1"/>
    </source>
</evidence>
<feature type="domain" description="Ig-like" evidence="6">
    <location>
        <begin position="197"/>
        <end position="260"/>
    </location>
</feature>
<sequence length="382" mass="42133">MKIFSLKLLENVGKPVIDPSREGDQSTLTCEGKATEYSNYSWWSADNALLAAGDQLRVNKTGDPNRGYKCTLHNPVSEQTSNTALEEELFPAAVPVYCPLGGEVTLNSVEKPAALSSIEWIFNSSDSIVLWKNNTLHFYRGFQNRTYLNTETGQITVGSLTAEDDGVYSARINNRGLAKIYQLKVIAPVSKPTITSSCSATVCVLTCKTESAKVQWWIGGVWQEGSANLTVEKEVNEDQSFSCRVSNPVSSETSDHIFVNNLFHYAPVSKPTITSSCSATVCVLTCKTESAKVQWWIGGVWQEGSANLTVEKEVNEDQSFSCRVSNPVSSETSDHIFVNNLFHYGLETWKIIVIVIAVVCIVAVIGLLAYIKRDTLMTLWNK</sequence>
<dbReference type="InterPro" id="IPR036179">
    <property type="entry name" value="Ig-like_dom_sf"/>
</dbReference>
<keyword evidence="5" id="KW-1133">Transmembrane helix</keyword>